<name>A0A245ZUG2_9SPHN</name>
<reference evidence="1 2" key="1">
    <citation type="submission" date="2017-03" db="EMBL/GenBank/DDBJ databases">
        <title>Genome sequence of Sphingomonas dokdonensis DSM 21029.</title>
        <authorList>
            <person name="Poehlein A."/>
            <person name="Wuebbeler J.H."/>
            <person name="Steinbuechel A."/>
            <person name="Daniel R."/>
        </authorList>
    </citation>
    <scope>NUCLEOTIDE SEQUENCE [LARGE SCALE GENOMIC DNA]</scope>
    <source>
        <strain evidence="1 2">DSM 21029</strain>
    </source>
</reference>
<dbReference type="Gene3D" id="3.40.630.30">
    <property type="match status" value="1"/>
</dbReference>
<dbReference type="RefSeq" id="WP_088365647.1">
    <property type="nucleotide sequence ID" value="NZ_NBBI01000001.1"/>
</dbReference>
<sequence>MTIVRLAGGAERARVAAMLGRAFADDPAMRWIFPDAADRATRLPRLFALLFDEDAAGMRLMTENGEAATLWRPPGAPTTGIATMLRRAWPLWRALGANLPRALRLANAVDAHMPSGDFWYLHLAGCDPAAQGRGLGGAVVRAGLNRVARRFPAHLETATERNLGFYQTLGFAVTDEWTVPGGGPRFWSMRRPAD</sequence>
<evidence type="ECO:0000313" key="1">
    <source>
        <dbReference type="EMBL" id="OWK33376.1"/>
    </source>
</evidence>
<proteinExistence type="predicted"/>
<dbReference type="PANTHER" id="PTHR42791">
    <property type="entry name" value="GNAT FAMILY ACETYLTRANSFERASE"/>
    <property type="match status" value="1"/>
</dbReference>
<gene>
    <name evidence="1" type="ORF">SPDO_02530</name>
</gene>
<comment type="caution">
    <text evidence="1">The sequence shown here is derived from an EMBL/GenBank/DDBJ whole genome shotgun (WGS) entry which is preliminary data.</text>
</comment>
<dbReference type="PANTHER" id="PTHR42791:SF1">
    <property type="entry name" value="N-ACETYLTRANSFERASE DOMAIN-CONTAINING PROTEIN"/>
    <property type="match status" value="1"/>
</dbReference>
<accession>A0A245ZUG2</accession>
<dbReference type="SUPFAM" id="SSF55729">
    <property type="entry name" value="Acyl-CoA N-acyltransferases (Nat)"/>
    <property type="match status" value="1"/>
</dbReference>
<dbReference type="Proteomes" id="UP000197290">
    <property type="component" value="Unassembled WGS sequence"/>
</dbReference>
<keyword evidence="2" id="KW-1185">Reference proteome</keyword>
<dbReference type="InterPro" id="IPR052523">
    <property type="entry name" value="Trichothecene_AcTrans"/>
</dbReference>
<organism evidence="1 2">
    <name type="scientific">Sphingomonas dokdonensis</name>
    <dbReference type="NCBI Taxonomy" id="344880"/>
    <lineage>
        <taxon>Bacteria</taxon>
        <taxon>Pseudomonadati</taxon>
        <taxon>Pseudomonadota</taxon>
        <taxon>Alphaproteobacteria</taxon>
        <taxon>Sphingomonadales</taxon>
        <taxon>Sphingomonadaceae</taxon>
        <taxon>Sphingomonas</taxon>
    </lineage>
</organism>
<evidence type="ECO:0000313" key="2">
    <source>
        <dbReference type="Proteomes" id="UP000197290"/>
    </source>
</evidence>
<protein>
    <submittedName>
        <fullName evidence="1">Uncharacterized protein</fullName>
    </submittedName>
</protein>
<dbReference type="InterPro" id="IPR016181">
    <property type="entry name" value="Acyl_CoA_acyltransferase"/>
</dbReference>
<dbReference type="EMBL" id="NBBI01000001">
    <property type="protein sequence ID" value="OWK33376.1"/>
    <property type="molecule type" value="Genomic_DNA"/>
</dbReference>
<dbReference type="AlphaFoldDB" id="A0A245ZUG2"/>
<dbReference type="OrthoDB" id="7057833at2"/>